<feature type="coiled-coil region" evidence="1">
    <location>
        <begin position="764"/>
        <end position="819"/>
    </location>
</feature>
<feature type="region of interest" description="Disordered" evidence="2">
    <location>
        <begin position="830"/>
        <end position="943"/>
    </location>
</feature>
<dbReference type="OrthoDB" id="2687054at2759"/>
<feature type="region of interest" description="Disordered" evidence="2">
    <location>
        <begin position="1"/>
        <end position="43"/>
    </location>
</feature>
<dbReference type="Proteomes" id="UP000001861">
    <property type="component" value="Unassembled WGS sequence"/>
</dbReference>
<feature type="region of interest" description="Disordered" evidence="2">
    <location>
        <begin position="79"/>
        <end position="407"/>
    </location>
</feature>
<feature type="compositionally biased region" description="Pro residues" evidence="2">
    <location>
        <begin position="523"/>
        <end position="535"/>
    </location>
</feature>
<feature type="region of interest" description="Disordered" evidence="2">
    <location>
        <begin position="419"/>
        <end position="441"/>
    </location>
</feature>
<feature type="compositionally biased region" description="Acidic residues" evidence="2">
    <location>
        <begin position="864"/>
        <end position="885"/>
    </location>
</feature>
<feature type="compositionally biased region" description="Basic and acidic residues" evidence="2">
    <location>
        <begin position="235"/>
        <end position="257"/>
    </location>
</feature>
<feature type="compositionally biased region" description="Low complexity" evidence="2">
    <location>
        <begin position="480"/>
        <end position="494"/>
    </location>
</feature>
<proteinExistence type="predicted"/>
<dbReference type="PRINTS" id="PR01217">
    <property type="entry name" value="PRICHEXTENSN"/>
</dbReference>
<dbReference type="VEuPathDB" id="FungiDB:CC1G_09027"/>
<comment type="caution">
    <text evidence="3">The sequence shown here is derived from an EMBL/GenBank/DDBJ whole genome shotgun (WGS) entry which is preliminary data.</text>
</comment>
<keyword evidence="1" id="KW-0175">Coiled coil</keyword>
<feature type="region of interest" description="Disordered" evidence="2">
    <location>
        <begin position="473"/>
        <end position="754"/>
    </location>
</feature>
<feature type="compositionally biased region" description="Low complexity" evidence="2">
    <location>
        <begin position="149"/>
        <end position="163"/>
    </location>
</feature>
<dbReference type="GeneID" id="6007969"/>
<accession>A8N9J2</accession>
<feature type="compositionally biased region" description="Polar residues" evidence="2">
    <location>
        <begin position="732"/>
        <end position="744"/>
    </location>
</feature>
<dbReference type="RefSeq" id="XP_001831498.1">
    <property type="nucleotide sequence ID" value="XM_001831446.1"/>
</dbReference>
<organism evidence="3 4">
    <name type="scientific">Coprinopsis cinerea (strain Okayama-7 / 130 / ATCC MYA-4618 / FGSC 9003)</name>
    <name type="common">Inky cap fungus</name>
    <name type="synonym">Hormographiella aspergillata</name>
    <dbReference type="NCBI Taxonomy" id="240176"/>
    <lineage>
        <taxon>Eukaryota</taxon>
        <taxon>Fungi</taxon>
        <taxon>Dikarya</taxon>
        <taxon>Basidiomycota</taxon>
        <taxon>Agaricomycotina</taxon>
        <taxon>Agaricomycetes</taxon>
        <taxon>Agaricomycetidae</taxon>
        <taxon>Agaricales</taxon>
        <taxon>Agaricineae</taxon>
        <taxon>Psathyrellaceae</taxon>
        <taxon>Coprinopsis</taxon>
    </lineage>
</organism>
<dbReference type="OMA" id="RISGQHY"/>
<name>A8N9J2_COPC7</name>
<feature type="compositionally biased region" description="Polar residues" evidence="2">
    <location>
        <begin position="922"/>
        <end position="935"/>
    </location>
</feature>
<feature type="compositionally biased region" description="Basic and acidic residues" evidence="2">
    <location>
        <begin position="200"/>
        <end position="210"/>
    </location>
</feature>
<feature type="compositionally biased region" description="Basic and acidic residues" evidence="2">
    <location>
        <begin position="496"/>
        <end position="509"/>
    </location>
</feature>
<feature type="compositionally biased region" description="Polar residues" evidence="2">
    <location>
        <begin position="351"/>
        <end position="366"/>
    </location>
</feature>
<gene>
    <name evidence="3" type="ORF">CC1G_09027</name>
</gene>
<feature type="compositionally biased region" description="Acidic residues" evidence="2">
    <location>
        <begin position="912"/>
        <end position="921"/>
    </location>
</feature>
<feature type="compositionally biased region" description="Polar residues" evidence="2">
    <location>
        <begin position="79"/>
        <end position="103"/>
    </location>
</feature>
<evidence type="ECO:0000313" key="4">
    <source>
        <dbReference type="Proteomes" id="UP000001861"/>
    </source>
</evidence>
<feature type="compositionally biased region" description="Polar residues" evidence="2">
    <location>
        <begin position="653"/>
        <end position="665"/>
    </location>
</feature>
<evidence type="ECO:0000256" key="1">
    <source>
        <dbReference type="SAM" id="Coils"/>
    </source>
</evidence>
<dbReference type="STRING" id="240176.A8N9J2"/>
<sequence length="943" mass="102274">MMGYGLRTRKRAPNPGNNPPPANKDVEPAQEVEPPLTREGLEKLNRRELQAVAKKHKVPANLKSQVIIEELLKKHDATNASTSAQAQVSQIDQTSGIPEQATATELKELSPMEPTTRVSPNASRPEGEGELPPVPAPAGSIPFPRTSIALPAPQQLAPQSASAFGRIPSVANPRVRPPTVDPRVRPPTVDPRVRPSIVDPRVRATVDPRARPPAADPRIQPPTADPRVRQPTADPRVRPTVDPRVRPTVDPRVRPTADPRIQPPTADPRVRQPTADPRVRPTADPRIQPPTADPRVRQPTADPRVRPTVDPRVRPTADPRVRPPPVGPTRDSPARDDHDQPLIGSDGCTISPASQNAQSPIDTDSPSGDGYRNQAQPLIGSDGWTVSPTSGNVAPPAPQPMIGSDGCTITLVGSDAAPLVPPHPGIGSDGCTITPPESSNGALGRRMVERELAPPYIHPFDYSVSTFGRGRLAPRPAVMESSSPSSEGELPSASQPEERAPTPEPRERTALSLYRAKYGPVFRAPPPAPKTPPPAVGENPPLEKDDEDAEHVPVQPNSVVGPAGGTPFPIQKQSTSIIGPAGGTPFPFQKKGKTTEGAPEQSTSIVGPAGSTPFPSQKRRKVAREPTPEEEQEDPVTPPRQIISYSLHPGLMATSSASYVPQKENTLADIVNRDRAQENQSSEKSSIVSGNPTSWGFPSPRSAAQRESTPSHEYDEDAENRDPNAFEAFDSPLSQAMSHSSVFSSPPAVIPPEKLRVGSTNKEVRAIRRDLTRLVDKAAVLEEQISLEEMVAMALEEDIKEAQEEAKKVAKTLKWVEGNILEPWKKDRTIHDGTGYMKKKKDQAKWRKWLEENPQEWMQKCVDEEGDDGEDDDDDDDDDEGDIDDVAPRSSEDSAQYQSEDSPKSLKRSREEMEEGVEGEEAQSNIAVNAGQNSPIDEDDFYL</sequence>
<dbReference type="EMBL" id="AACS02000007">
    <property type="protein sequence ID" value="EAU90345.1"/>
    <property type="molecule type" value="Genomic_DNA"/>
</dbReference>
<protein>
    <submittedName>
        <fullName evidence="3">Uncharacterized protein</fullName>
    </submittedName>
</protein>
<feature type="compositionally biased region" description="Polar residues" evidence="2">
    <location>
        <begin position="678"/>
        <end position="696"/>
    </location>
</feature>
<dbReference type="KEGG" id="cci:CC1G_09027"/>
<dbReference type="InParanoid" id="A8N9J2"/>
<evidence type="ECO:0000313" key="3">
    <source>
        <dbReference type="EMBL" id="EAU90345.1"/>
    </source>
</evidence>
<evidence type="ECO:0000256" key="2">
    <source>
        <dbReference type="SAM" id="MobiDB-lite"/>
    </source>
</evidence>
<keyword evidence="4" id="KW-1185">Reference proteome</keyword>
<reference evidence="3 4" key="1">
    <citation type="journal article" date="2010" name="Proc. Natl. Acad. Sci. U.S.A.">
        <title>Insights into evolution of multicellular fungi from the assembled chromosomes of the mushroom Coprinopsis cinerea (Coprinus cinereus).</title>
        <authorList>
            <person name="Stajich J.E."/>
            <person name="Wilke S.K."/>
            <person name="Ahren D."/>
            <person name="Au C.H."/>
            <person name="Birren B.W."/>
            <person name="Borodovsky M."/>
            <person name="Burns C."/>
            <person name="Canback B."/>
            <person name="Casselton L.A."/>
            <person name="Cheng C.K."/>
            <person name="Deng J."/>
            <person name="Dietrich F.S."/>
            <person name="Fargo D.C."/>
            <person name="Farman M.L."/>
            <person name="Gathman A.C."/>
            <person name="Goldberg J."/>
            <person name="Guigo R."/>
            <person name="Hoegger P.J."/>
            <person name="Hooker J.B."/>
            <person name="Huggins A."/>
            <person name="James T.Y."/>
            <person name="Kamada T."/>
            <person name="Kilaru S."/>
            <person name="Kodira C."/>
            <person name="Kues U."/>
            <person name="Kupfer D."/>
            <person name="Kwan H.S."/>
            <person name="Lomsadze A."/>
            <person name="Li W."/>
            <person name="Lilly W.W."/>
            <person name="Ma L.J."/>
            <person name="Mackey A.J."/>
            <person name="Manning G."/>
            <person name="Martin F."/>
            <person name="Muraguchi H."/>
            <person name="Natvig D.O."/>
            <person name="Palmerini H."/>
            <person name="Ramesh M.A."/>
            <person name="Rehmeyer C.J."/>
            <person name="Roe B.A."/>
            <person name="Shenoy N."/>
            <person name="Stanke M."/>
            <person name="Ter-Hovhannisyan V."/>
            <person name="Tunlid A."/>
            <person name="Velagapudi R."/>
            <person name="Vision T.J."/>
            <person name="Zeng Q."/>
            <person name="Zolan M.E."/>
            <person name="Pukkila P.J."/>
        </authorList>
    </citation>
    <scope>NUCLEOTIDE SEQUENCE [LARGE SCALE GENOMIC DNA]</scope>
    <source>
        <strain evidence="4">Okayama-7 / 130 / ATCC MYA-4618 / FGSC 9003</strain>
    </source>
</reference>
<dbReference type="AlphaFoldDB" id="A8N9J2"/>
<feature type="compositionally biased region" description="Basic and acidic residues" evidence="2">
    <location>
        <begin position="901"/>
        <end position="911"/>
    </location>
</feature>
<feature type="compositionally biased region" description="Basic and acidic residues" evidence="2">
    <location>
        <begin position="303"/>
        <end position="321"/>
    </location>
</feature>